<dbReference type="AlphaFoldDB" id="A0A081UIJ0"/>
<keyword evidence="6" id="KW-0067">ATP-binding</keyword>
<dbReference type="Gene3D" id="3.40.50.300">
    <property type="entry name" value="P-loop containing nucleotide triphosphate hydrolases"/>
    <property type="match status" value="1"/>
</dbReference>
<dbReference type="EMBL" id="CP036546">
    <property type="protein sequence ID" value="QCQ46768.1"/>
    <property type="molecule type" value="Genomic_DNA"/>
</dbReference>
<gene>
    <name evidence="6" type="ORF">DW228_21415</name>
    <name evidence="4" type="ORF">DWW08_03550</name>
    <name evidence="5" type="ORF">DXA27_16840</name>
    <name evidence="3" type="ORF">EC80_019025</name>
    <name evidence="2" type="ORF">IA74_018985</name>
</gene>
<dbReference type="SUPFAM" id="SSF52540">
    <property type="entry name" value="P-loop containing nucleoside triphosphate hydrolases"/>
    <property type="match status" value="1"/>
</dbReference>
<reference evidence="7 8" key="3">
    <citation type="submission" date="2019-03" db="EMBL/GenBank/DDBJ databases">
        <title>Complete genome assembly of MDR B. fragilis.</title>
        <authorList>
            <person name="Sydenham T.V."/>
            <person name="Hasman H."/>
            <person name="Justesen U.S."/>
        </authorList>
    </citation>
    <scope>NUCLEOTIDE SEQUENCE [LARGE SCALE GENOMIC DNA]</scope>
    <source>
        <strain evidence="2 7">DCMOUH0067B</strain>
        <strain evidence="3 8">DCMSKEJBY0001B</strain>
    </source>
</reference>
<evidence type="ECO:0000313" key="11">
    <source>
        <dbReference type="Proteomes" id="UP000286270"/>
    </source>
</evidence>
<evidence type="ECO:0000313" key="6">
    <source>
        <dbReference type="EMBL" id="RHH06360.1"/>
    </source>
</evidence>
<protein>
    <submittedName>
        <fullName evidence="6">ATP-binding protein</fullName>
    </submittedName>
</protein>
<name>A0A081UIJ0_BACFG</name>
<dbReference type="EMBL" id="QSDG01000017">
    <property type="protein sequence ID" value="RGY66780.1"/>
    <property type="molecule type" value="Genomic_DNA"/>
</dbReference>
<dbReference type="OrthoDB" id="9805535at2"/>
<evidence type="ECO:0000313" key="7">
    <source>
        <dbReference type="Proteomes" id="UP000028294"/>
    </source>
</evidence>
<feature type="domain" description="ATPase" evidence="1">
    <location>
        <begin position="19"/>
        <end position="262"/>
    </location>
</feature>
<reference evidence="3" key="1">
    <citation type="book" date="2014" name="THE 24TH EUROPEAN CONGRESS OF CLINICAL MICROBIOLOGY AND INFECTIOUS DISEASES" publisher="ECCMID 2014" city="Barcelona, Spain">
        <title>Identification of resistance genes in three multidrug-resistant Bacteroides fragilis isolates by whole genome sequencing.</title>
        <editorList>
            <person name="Unknown"/>
            <person name="A."/>
        </editorList>
        <authorList>
            <person name="Sydenham T.V."/>
            <person name="Hasman H."/>
            <person name="Wang M."/>
            <person name="Soki J."/>
            <person name="Nagy E."/>
            <person name="Justesen U.S."/>
        </authorList>
    </citation>
    <scope>NUCLEOTIDE SEQUENCE</scope>
    <source>
        <strain evidence="3">DCMSKEJBY0001B</strain>
    </source>
</reference>
<dbReference type="PANTHER" id="PTHR34301:SF8">
    <property type="entry name" value="ATPASE DOMAIN-CONTAINING PROTEIN"/>
    <property type="match status" value="1"/>
</dbReference>
<evidence type="ECO:0000313" key="9">
    <source>
        <dbReference type="Proteomes" id="UP000266644"/>
    </source>
</evidence>
<evidence type="ECO:0000259" key="1">
    <source>
        <dbReference type="Pfam" id="PF01637"/>
    </source>
</evidence>
<dbReference type="PANTHER" id="PTHR34301">
    <property type="entry name" value="DNA-BINDING PROTEIN-RELATED"/>
    <property type="match status" value="1"/>
</dbReference>
<evidence type="ECO:0000313" key="5">
    <source>
        <dbReference type="EMBL" id="RGY66780.1"/>
    </source>
</evidence>
<dbReference type="Proteomes" id="UP000286270">
    <property type="component" value="Unassembled WGS sequence"/>
</dbReference>
<dbReference type="Pfam" id="PF01637">
    <property type="entry name" value="ATPase_2"/>
    <property type="match status" value="1"/>
</dbReference>
<evidence type="ECO:0000313" key="10">
    <source>
        <dbReference type="Proteomes" id="UP000284614"/>
    </source>
</evidence>
<dbReference type="InterPro" id="IPR027417">
    <property type="entry name" value="P-loop_NTPase"/>
</dbReference>
<evidence type="ECO:0000313" key="8">
    <source>
        <dbReference type="Proteomes" id="UP000036847"/>
    </source>
</evidence>
<dbReference type="Proteomes" id="UP000266644">
    <property type="component" value="Unassembled WGS sequence"/>
</dbReference>
<dbReference type="Proteomes" id="UP000028294">
    <property type="component" value="Chromosome"/>
</dbReference>
<evidence type="ECO:0000313" key="3">
    <source>
        <dbReference type="EMBL" id="QCQ46768.1"/>
    </source>
</evidence>
<organism evidence="6 9">
    <name type="scientific">Bacteroides fragilis</name>
    <dbReference type="NCBI Taxonomy" id="817"/>
    <lineage>
        <taxon>Bacteria</taxon>
        <taxon>Pseudomonadati</taxon>
        <taxon>Bacteroidota</taxon>
        <taxon>Bacteroidia</taxon>
        <taxon>Bacteroidales</taxon>
        <taxon>Bacteroidaceae</taxon>
        <taxon>Bacteroides</taxon>
    </lineage>
</organism>
<dbReference type="Proteomes" id="UP000284614">
    <property type="component" value="Unassembled WGS sequence"/>
</dbReference>
<dbReference type="EMBL" id="QRZH01000002">
    <property type="protein sequence ID" value="RGV58986.1"/>
    <property type="molecule type" value="Genomic_DNA"/>
</dbReference>
<dbReference type="GO" id="GO:0005524">
    <property type="term" value="F:ATP binding"/>
    <property type="evidence" value="ECO:0007669"/>
    <property type="project" value="UniProtKB-KW"/>
</dbReference>
<dbReference type="RefSeq" id="WP_005820915.1">
    <property type="nucleotide sequence ID" value="NZ_CABJEQ010000036.1"/>
</dbReference>
<dbReference type="InterPro" id="IPR011579">
    <property type="entry name" value="ATPase_dom"/>
</dbReference>
<keyword evidence="6" id="KW-0547">Nucleotide-binding</keyword>
<proteinExistence type="predicted"/>
<dbReference type="EMBL" id="QRJE01000043">
    <property type="protein sequence ID" value="RHH06360.1"/>
    <property type="molecule type" value="Genomic_DNA"/>
</dbReference>
<reference evidence="9 10" key="2">
    <citation type="submission" date="2018-08" db="EMBL/GenBank/DDBJ databases">
        <title>A genome reference for cultivated species of the human gut microbiota.</title>
        <authorList>
            <person name="Zou Y."/>
            <person name="Xue W."/>
            <person name="Luo G."/>
        </authorList>
    </citation>
    <scope>NUCLEOTIDE SEQUENCE [LARGE SCALE GENOMIC DNA]</scope>
    <source>
        <strain evidence="4 11">AF14-26</strain>
        <strain evidence="6 9">AM18-6</strain>
        <strain evidence="5 10">OF01-1</strain>
    </source>
</reference>
<evidence type="ECO:0000313" key="4">
    <source>
        <dbReference type="EMBL" id="RGV58986.1"/>
    </source>
</evidence>
<accession>A0A081UIJ0</accession>
<sequence>MTIIRNPFITSGYVSSDYFCDREKESETLIREVSNGNNLALISTRRMGKTGLIQHCFRERKIRKDYYTFFIDIYATKSLRDFVFALSKEILEELKPSGKKALQLFWKSVKSLHTSVSFDINGTPSLSLGLGDIQAPATTLDEIFHYLNHADKPCLVAIDEFQQIAGYAEDNVEATLRTYVQHCSNAHFIFAGSQRHIMGNMFLTPSRPFYQSVSMMHLESIPLAKYTAFAQLHFAQAGKSITDETVETIYRRFDGITWYMQKVLHTLYDMTPAQGTCEVKMVEEAIRQIIDSFKFTYSEILFRIPEKQKELLIAITKEGKAKAITSAAFIKKYKLSSSSSVQSALKGLLEKDFITQELGIYQIYDQFLGIWLKENY</sequence>
<dbReference type="EMBL" id="CP036553">
    <property type="protein sequence ID" value="QCQ38015.1"/>
    <property type="molecule type" value="Genomic_DNA"/>
</dbReference>
<dbReference type="Proteomes" id="UP000036847">
    <property type="component" value="Chromosome"/>
</dbReference>
<evidence type="ECO:0000313" key="2">
    <source>
        <dbReference type="EMBL" id="QCQ38015.1"/>
    </source>
</evidence>